<protein>
    <recommendedName>
        <fullName evidence="3">No apical meristem-associated C-terminal domain-containing protein</fullName>
    </recommendedName>
</protein>
<feature type="region of interest" description="Disordered" evidence="2">
    <location>
        <begin position="316"/>
        <end position="336"/>
    </location>
</feature>
<comment type="caution">
    <text evidence="4">The sequence shown here is derived from an EMBL/GenBank/DDBJ whole genome shotgun (WGS) entry which is preliminary data.</text>
</comment>
<name>A0A8J5SKS6_ZIZPA</name>
<feature type="compositionally biased region" description="Basic and acidic residues" evidence="2">
    <location>
        <begin position="187"/>
        <end position="196"/>
    </location>
</feature>
<dbReference type="AlphaFoldDB" id="A0A8J5SKS6"/>
<dbReference type="OrthoDB" id="663059at2759"/>
<feature type="coiled-coil region" evidence="1">
    <location>
        <begin position="269"/>
        <end position="296"/>
    </location>
</feature>
<gene>
    <name evidence="4" type="ORF">GUJ93_ZPchr0004g40519</name>
</gene>
<reference evidence="4" key="1">
    <citation type="journal article" date="2021" name="bioRxiv">
        <title>Whole Genome Assembly and Annotation of Northern Wild Rice, Zizania palustris L., Supports a Whole Genome Duplication in the Zizania Genus.</title>
        <authorList>
            <person name="Haas M."/>
            <person name="Kono T."/>
            <person name="Macchietto M."/>
            <person name="Millas R."/>
            <person name="McGilp L."/>
            <person name="Shao M."/>
            <person name="Duquette J."/>
            <person name="Hirsch C.N."/>
            <person name="Kimball J."/>
        </authorList>
    </citation>
    <scope>NUCLEOTIDE SEQUENCE</scope>
    <source>
        <tissue evidence="4">Fresh leaf tissue</tissue>
    </source>
</reference>
<feature type="region of interest" description="Disordered" evidence="2">
    <location>
        <begin position="73"/>
        <end position="92"/>
    </location>
</feature>
<feature type="domain" description="No apical meristem-associated C-terminal" evidence="3">
    <location>
        <begin position="136"/>
        <end position="313"/>
    </location>
</feature>
<sequence length="336" mass="38645">MNEAQEEIVNRAIGIMQGRSKMLLDIFKDKLQCGKTMNVLEVKELRELLEAIAEGLDQDSLLCQEALGVVNKEDDLDDDEPSDVSWPASSPELHPNACLETQAWQFPLSATLDEIDHVTNSQIDDAVKMYEEIEAWTFMHYWTMLRHEPKWNDKMLEINTVGTTTRVNQHVATNFVAESVPMESEDNTTHPEGRDTAKKRRSRASITTSESSVAIEVLSALNARGQLKDEKEDFQMAQILQRKDTKIELQQNLIALQREEMEKRWELEKEKLLLTREEVELRKENTKVELMKAEAHIMGQDLDKLAPHLREYNKSIPHEIMERHGIRTPSHDSSSS</sequence>
<accession>A0A8J5SKS6</accession>
<keyword evidence="5" id="KW-1185">Reference proteome</keyword>
<feature type="region of interest" description="Disordered" evidence="2">
    <location>
        <begin position="180"/>
        <end position="206"/>
    </location>
</feature>
<dbReference type="EMBL" id="JAAALK010000285">
    <property type="protein sequence ID" value="KAG8065093.1"/>
    <property type="molecule type" value="Genomic_DNA"/>
</dbReference>
<proteinExistence type="predicted"/>
<reference evidence="4" key="2">
    <citation type="submission" date="2021-02" db="EMBL/GenBank/DDBJ databases">
        <authorList>
            <person name="Kimball J.A."/>
            <person name="Haas M.W."/>
            <person name="Macchietto M."/>
            <person name="Kono T."/>
            <person name="Duquette J."/>
            <person name="Shao M."/>
        </authorList>
    </citation>
    <scope>NUCLEOTIDE SEQUENCE</scope>
    <source>
        <tissue evidence="4">Fresh leaf tissue</tissue>
    </source>
</reference>
<dbReference type="EMBL" id="JAAALK010000285">
    <property type="protein sequence ID" value="KAG8065095.1"/>
    <property type="molecule type" value="Genomic_DNA"/>
</dbReference>
<dbReference type="Proteomes" id="UP000729402">
    <property type="component" value="Unassembled WGS sequence"/>
</dbReference>
<dbReference type="Pfam" id="PF14303">
    <property type="entry name" value="NAM-associated"/>
    <property type="match status" value="1"/>
</dbReference>
<keyword evidence="1" id="KW-0175">Coiled coil</keyword>
<evidence type="ECO:0000313" key="4">
    <source>
        <dbReference type="EMBL" id="KAG8065093.1"/>
    </source>
</evidence>
<evidence type="ECO:0000259" key="3">
    <source>
        <dbReference type="Pfam" id="PF14303"/>
    </source>
</evidence>
<evidence type="ECO:0000256" key="2">
    <source>
        <dbReference type="SAM" id="MobiDB-lite"/>
    </source>
</evidence>
<dbReference type="InterPro" id="IPR029466">
    <property type="entry name" value="NAM-associated_C"/>
</dbReference>
<dbReference type="EMBL" id="JAAALK010000285">
    <property type="protein sequence ID" value="KAG8065094.1"/>
    <property type="molecule type" value="Genomic_DNA"/>
</dbReference>
<organism evidence="4 5">
    <name type="scientific">Zizania palustris</name>
    <name type="common">Northern wild rice</name>
    <dbReference type="NCBI Taxonomy" id="103762"/>
    <lineage>
        <taxon>Eukaryota</taxon>
        <taxon>Viridiplantae</taxon>
        <taxon>Streptophyta</taxon>
        <taxon>Embryophyta</taxon>
        <taxon>Tracheophyta</taxon>
        <taxon>Spermatophyta</taxon>
        <taxon>Magnoliopsida</taxon>
        <taxon>Liliopsida</taxon>
        <taxon>Poales</taxon>
        <taxon>Poaceae</taxon>
        <taxon>BOP clade</taxon>
        <taxon>Oryzoideae</taxon>
        <taxon>Oryzeae</taxon>
        <taxon>Zizaniinae</taxon>
        <taxon>Zizania</taxon>
    </lineage>
</organism>
<evidence type="ECO:0000256" key="1">
    <source>
        <dbReference type="SAM" id="Coils"/>
    </source>
</evidence>
<feature type="compositionally biased region" description="Basic and acidic residues" evidence="2">
    <location>
        <begin position="316"/>
        <end position="325"/>
    </location>
</feature>
<evidence type="ECO:0000313" key="5">
    <source>
        <dbReference type="Proteomes" id="UP000729402"/>
    </source>
</evidence>